<evidence type="ECO:0000313" key="3">
    <source>
        <dbReference type="Proteomes" id="UP001550044"/>
    </source>
</evidence>
<dbReference type="Pfam" id="PF01726">
    <property type="entry name" value="LexA_DNA_bind"/>
    <property type="match status" value="1"/>
</dbReference>
<dbReference type="InterPro" id="IPR036388">
    <property type="entry name" value="WH-like_DNA-bd_sf"/>
</dbReference>
<dbReference type="Gene3D" id="1.10.10.10">
    <property type="entry name" value="Winged helix-like DNA-binding domain superfamily/Winged helix DNA-binding domain"/>
    <property type="match status" value="1"/>
</dbReference>
<feature type="domain" description="LexA repressor DNA-binding" evidence="1">
    <location>
        <begin position="7"/>
        <end position="49"/>
    </location>
</feature>
<reference evidence="2 3" key="1">
    <citation type="submission" date="2024-06" db="EMBL/GenBank/DDBJ databases">
        <title>The Natural Products Discovery Center: Release of the First 8490 Sequenced Strains for Exploring Actinobacteria Biosynthetic Diversity.</title>
        <authorList>
            <person name="Kalkreuter E."/>
            <person name="Kautsar S.A."/>
            <person name="Yang D."/>
            <person name="Bader C.D."/>
            <person name="Teijaro C.N."/>
            <person name="Fluegel L."/>
            <person name="Davis C.M."/>
            <person name="Simpson J.R."/>
            <person name="Lauterbach L."/>
            <person name="Steele A.D."/>
            <person name="Gui C."/>
            <person name="Meng S."/>
            <person name="Li G."/>
            <person name="Viehrig K."/>
            <person name="Ye F."/>
            <person name="Su P."/>
            <person name="Kiefer A.F."/>
            <person name="Nichols A."/>
            <person name="Cepeda A.J."/>
            <person name="Yan W."/>
            <person name="Fan B."/>
            <person name="Jiang Y."/>
            <person name="Adhikari A."/>
            <person name="Zheng C.-J."/>
            <person name="Schuster L."/>
            <person name="Cowan T.M."/>
            <person name="Smanski M.J."/>
            <person name="Chevrette M.G."/>
            <person name="De Carvalho L.P.S."/>
            <person name="Shen B."/>
        </authorList>
    </citation>
    <scope>NUCLEOTIDE SEQUENCE [LARGE SCALE GENOMIC DNA]</scope>
    <source>
        <strain evidence="2 3">NPDC005137</strain>
    </source>
</reference>
<dbReference type="EMBL" id="JBEXIP010000070">
    <property type="protein sequence ID" value="MET8438776.1"/>
    <property type="molecule type" value="Genomic_DNA"/>
</dbReference>
<name>A0ABV2ULR0_9ACTN</name>
<keyword evidence="3" id="KW-1185">Reference proteome</keyword>
<dbReference type="RefSeq" id="WP_356713186.1">
    <property type="nucleotide sequence ID" value="NZ_JBEXIP010000070.1"/>
</dbReference>
<accession>A0ABV2ULR0</accession>
<dbReference type="InterPro" id="IPR006199">
    <property type="entry name" value="LexA_DNA-bd_dom"/>
</dbReference>
<dbReference type="Proteomes" id="UP001550044">
    <property type="component" value="Unassembled WGS sequence"/>
</dbReference>
<evidence type="ECO:0000313" key="2">
    <source>
        <dbReference type="EMBL" id="MET8438776.1"/>
    </source>
</evidence>
<gene>
    <name evidence="2" type="ORF">ABZV61_40070</name>
</gene>
<protein>
    <recommendedName>
        <fullName evidence="1">LexA repressor DNA-binding domain-containing protein</fullName>
    </recommendedName>
</protein>
<sequence length="131" mass="13350">MRRDGVLSPRQESILRVIRSSIFECGGGPTVRQIGERVGLSSTSSAASKDSASSVAAAVGGAPAGSAPELCWCAGRYLTGAHYGAAPAGCVGGDVHVYADTWPSSLVQYDGYRTPADVYADLLNSGDAPTA</sequence>
<proteinExistence type="predicted"/>
<organism evidence="2 3">
    <name type="scientific">Streptomyces sp. 900116325</name>
    <dbReference type="NCBI Taxonomy" id="3154295"/>
    <lineage>
        <taxon>Bacteria</taxon>
        <taxon>Bacillati</taxon>
        <taxon>Actinomycetota</taxon>
        <taxon>Actinomycetes</taxon>
        <taxon>Kitasatosporales</taxon>
        <taxon>Streptomycetaceae</taxon>
        <taxon>Streptomyces</taxon>
    </lineage>
</organism>
<comment type="caution">
    <text evidence="2">The sequence shown here is derived from an EMBL/GenBank/DDBJ whole genome shotgun (WGS) entry which is preliminary data.</text>
</comment>
<evidence type="ECO:0000259" key="1">
    <source>
        <dbReference type="Pfam" id="PF01726"/>
    </source>
</evidence>